<protein>
    <submittedName>
        <fullName evidence="1">Uncharacterized protein</fullName>
    </submittedName>
</protein>
<dbReference type="InterPro" id="IPR016576">
    <property type="entry name" value="Ribosomal_mL63"/>
</dbReference>
<proteinExistence type="predicted"/>
<evidence type="ECO:0000313" key="4">
    <source>
        <dbReference type="EMBL" id="CAF4397797.1"/>
    </source>
</evidence>
<dbReference type="EMBL" id="CAJOBA010072157">
    <property type="protein sequence ID" value="CAF4397797.1"/>
    <property type="molecule type" value="Genomic_DNA"/>
</dbReference>
<reference evidence="1" key="1">
    <citation type="submission" date="2021-02" db="EMBL/GenBank/DDBJ databases">
        <authorList>
            <person name="Nowell W R."/>
        </authorList>
    </citation>
    <scope>NUCLEOTIDE SEQUENCE</scope>
</reference>
<dbReference type="Proteomes" id="UP000682733">
    <property type="component" value="Unassembled WGS sequence"/>
</dbReference>
<dbReference type="Proteomes" id="UP000681722">
    <property type="component" value="Unassembled WGS sequence"/>
</dbReference>
<dbReference type="Pfam" id="PF14978">
    <property type="entry name" value="MRP-63"/>
    <property type="match status" value="1"/>
</dbReference>
<accession>A0A813XHI8</accession>
<dbReference type="EMBL" id="CAJNOK010048685">
    <property type="protein sequence ID" value="CAF1593039.1"/>
    <property type="molecule type" value="Genomic_DNA"/>
</dbReference>
<evidence type="ECO:0000313" key="2">
    <source>
        <dbReference type="EMBL" id="CAF1593039.1"/>
    </source>
</evidence>
<dbReference type="OrthoDB" id="6019958at2759"/>
<dbReference type="GO" id="GO:0005761">
    <property type="term" value="C:mitochondrial ribosome"/>
    <property type="evidence" value="ECO:0007669"/>
    <property type="project" value="InterPro"/>
</dbReference>
<gene>
    <name evidence="1" type="ORF">GPM918_LOCUS6786</name>
    <name evidence="2" type="ORF">OVA965_LOCUS41657</name>
    <name evidence="3" type="ORF">SRO942_LOCUS6786</name>
    <name evidence="4" type="ORF">TMI583_LOCUS43357</name>
</gene>
<dbReference type="Proteomes" id="UP000663829">
    <property type="component" value="Unassembled WGS sequence"/>
</dbReference>
<name>A0A813XHI8_9BILA</name>
<evidence type="ECO:0000313" key="5">
    <source>
        <dbReference type="Proteomes" id="UP000663829"/>
    </source>
</evidence>
<evidence type="ECO:0000313" key="3">
    <source>
        <dbReference type="EMBL" id="CAF3652456.1"/>
    </source>
</evidence>
<dbReference type="AlphaFoldDB" id="A0A813XHI8"/>
<dbReference type="PANTHER" id="PTHR14520:SF4">
    <property type="entry name" value="LARGE RIBOSOMAL SUBUNIT PROTEIN ML63"/>
    <property type="match status" value="1"/>
</dbReference>
<dbReference type="Proteomes" id="UP000677228">
    <property type="component" value="Unassembled WGS sequence"/>
</dbReference>
<dbReference type="EMBL" id="CAJOBC010001064">
    <property type="protein sequence ID" value="CAF3652456.1"/>
    <property type="molecule type" value="Genomic_DNA"/>
</dbReference>
<dbReference type="PANTHER" id="PTHR14520">
    <property type="entry name" value="MITOCHONDRIAL RIBOSOMAL PROTEIN 63"/>
    <property type="match status" value="1"/>
</dbReference>
<organism evidence="1 5">
    <name type="scientific">Didymodactylos carnosus</name>
    <dbReference type="NCBI Taxonomy" id="1234261"/>
    <lineage>
        <taxon>Eukaryota</taxon>
        <taxon>Metazoa</taxon>
        <taxon>Spiralia</taxon>
        <taxon>Gnathifera</taxon>
        <taxon>Rotifera</taxon>
        <taxon>Eurotatoria</taxon>
        <taxon>Bdelloidea</taxon>
        <taxon>Philodinida</taxon>
        <taxon>Philodinidae</taxon>
        <taxon>Didymodactylos</taxon>
    </lineage>
</organism>
<dbReference type="GO" id="GO:0003735">
    <property type="term" value="F:structural constituent of ribosome"/>
    <property type="evidence" value="ECO:0007669"/>
    <property type="project" value="TreeGrafter"/>
</dbReference>
<dbReference type="EMBL" id="CAJNOQ010001064">
    <property type="protein sequence ID" value="CAF0864933.1"/>
    <property type="molecule type" value="Genomic_DNA"/>
</dbReference>
<sequence>MRLTLILCKAVPQVRFSNYIKLDRIPGNVFEGKHKVRRRLSPLHKLYLQRRIGIELENMSHLSRAYLTEAEDNFYLNDPEKKAAEAAAVELKKRQEEIPKNRYFIKELLQPLTLHKKWE</sequence>
<comment type="caution">
    <text evidence="1">The sequence shown here is derived from an EMBL/GenBank/DDBJ whole genome shotgun (WGS) entry which is preliminary data.</text>
</comment>
<keyword evidence="5" id="KW-1185">Reference proteome</keyword>
<dbReference type="GO" id="GO:0032543">
    <property type="term" value="P:mitochondrial translation"/>
    <property type="evidence" value="ECO:0007669"/>
    <property type="project" value="TreeGrafter"/>
</dbReference>
<evidence type="ECO:0000313" key="1">
    <source>
        <dbReference type="EMBL" id="CAF0864933.1"/>
    </source>
</evidence>